<evidence type="ECO:0000313" key="2">
    <source>
        <dbReference type="EMBL" id="CAH1777073.1"/>
    </source>
</evidence>
<sequence length="312" mass="34192">MPTESLGEYMDKSRYNPVYSQDGQGQPAPRMPLTAEEINVLKECNREAFWYRCVPFSATMVFMTHYAVNRGHLKGHPKFGALGKGLGAALLGFIAGKISYQDECKKKILRLENSPLAESIRRRQRGAESQIATGSIPSFGGGSVDQGASEAESMRLGLEMTQRTQELDESKRPSLDTDVSFVDRERQSVAPAQPYQTYDMLRQRNRDEYNTKHLPSQSKPSESFSQQPFVSQPGSYGSQPGSYGSQPGSYGSQPGSYGSQPGSYGSQPGSYGSQPGYASQSGSFGREDREGRQGKATSFSSGRKNEYGDDTD</sequence>
<evidence type="ECO:0000256" key="1">
    <source>
        <dbReference type="SAM" id="MobiDB-lite"/>
    </source>
</evidence>
<dbReference type="Pfam" id="PF07051">
    <property type="entry name" value="OCIA"/>
    <property type="match status" value="1"/>
</dbReference>
<organism evidence="2 3">
    <name type="scientific">Owenia fusiformis</name>
    <name type="common">Polychaete worm</name>
    <dbReference type="NCBI Taxonomy" id="6347"/>
    <lineage>
        <taxon>Eukaryota</taxon>
        <taxon>Metazoa</taxon>
        <taxon>Spiralia</taxon>
        <taxon>Lophotrochozoa</taxon>
        <taxon>Annelida</taxon>
        <taxon>Polychaeta</taxon>
        <taxon>Sedentaria</taxon>
        <taxon>Canalipalpata</taxon>
        <taxon>Sabellida</taxon>
        <taxon>Oweniida</taxon>
        <taxon>Oweniidae</taxon>
        <taxon>Owenia</taxon>
    </lineage>
</organism>
<comment type="caution">
    <text evidence="2">The sequence shown here is derived from an EMBL/GenBank/DDBJ whole genome shotgun (WGS) entry which is preliminary data.</text>
</comment>
<name>A0A8J1THI1_OWEFU</name>
<protein>
    <submittedName>
        <fullName evidence="2">Uncharacterized protein</fullName>
    </submittedName>
</protein>
<reference evidence="2" key="1">
    <citation type="submission" date="2022-03" db="EMBL/GenBank/DDBJ databases">
        <authorList>
            <person name="Martin C."/>
        </authorList>
    </citation>
    <scope>NUCLEOTIDE SEQUENCE</scope>
</reference>
<dbReference type="GO" id="GO:0005768">
    <property type="term" value="C:endosome"/>
    <property type="evidence" value="ECO:0007669"/>
    <property type="project" value="TreeGrafter"/>
</dbReference>
<feature type="compositionally biased region" description="Basic and acidic residues" evidence="1">
    <location>
        <begin position="165"/>
        <end position="187"/>
    </location>
</feature>
<dbReference type="EMBL" id="CAIIXF020000002">
    <property type="protein sequence ID" value="CAH1777073.1"/>
    <property type="molecule type" value="Genomic_DNA"/>
</dbReference>
<feature type="compositionally biased region" description="Low complexity" evidence="1">
    <location>
        <begin position="231"/>
        <end position="277"/>
    </location>
</feature>
<feature type="region of interest" description="Disordered" evidence="1">
    <location>
        <begin position="120"/>
        <end position="150"/>
    </location>
</feature>
<dbReference type="InterPro" id="IPR009764">
    <property type="entry name" value="OCIA_dom"/>
</dbReference>
<accession>A0A8J1THI1</accession>
<evidence type="ECO:0000313" key="3">
    <source>
        <dbReference type="Proteomes" id="UP000749559"/>
    </source>
</evidence>
<dbReference type="PANTHER" id="PTHR13336:SF3">
    <property type="entry name" value="OCIA DOMAIN-CONTAINING PROTEIN 1"/>
    <property type="match status" value="1"/>
</dbReference>
<feature type="region of interest" description="Disordered" evidence="1">
    <location>
        <begin position="162"/>
        <end position="312"/>
    </location>
</feature>
<gene>
    <name evidence="2" type="ORF">OFUS_LOCUS4175</name>
</gene>
<keyword evidence="3" id="KW-1185">Reference proteome</keyword>
<dbReference type="PANTHER" id="PTHR13336">
    <property type="entry name" value="OVARIAN CARCINOMA IMMUNOREACTIVE ANTIGEN"/>
    <property type="match status" value="1"/>
</dbReference>
<feature type="compositionally biased region" description="Basic and acidic residues" evidence="1">
    <location>
        <begin position="303"/>
        <end position="312"/>
    </location>
</feature>
<dbReference type="OrthoDB" id="6513616at2759"/>
<proteinExistence type="predicted"/>
<feature type="compositionally biased region" description="Polar residues" evidence="1">
    <location>
        <begin position="213"/>
        <end position="230"/>
    </location>
</feature>
<dbReference type="Proteomes" id="UP000749559">
    <property type="component" value="Unassembled WGS sequence"/>
</dbReference>
<dbReference type="AlphaFoldDB" id="A0A8J1THI1"/>
<dbReference type="InterPro" id="IPR040187">
    <property type="entry name" value="OCAD1/2"/>
</dbReference>
<feature type="compositionally biased region" description="Basic and acidic residues" evidence="1">
    <location>
        <begin position="201"/>
        <end position="211"/>
    </location>
</feature>